<dbReference type="InterPro" id="IPR036388">
    <property type="entry name" value="WH-like_DNA-bd_sf"/>
</dbReference>
<dbReference type="Gene3D" id="1.10.10.10">
    <property type="entry name" value="Winged helix-like DNA-binding domain superfamily/Winged helix DNA-binding domain"/>
    <property type="match status" value="1"/>
</dbReference>
<dbReference type="Pfam" id="PF01047">
    <property type="entry name" value="MarR"/>
    <property type="match status" value="1"/>
</dbReference>
<dbReference type="PANTHER" id="PTHR39515">
    <property type="entry name" value="CONSERVED PROTEIN"/>
    <property type="match status" value="1"/>
</dbReference>
<keyword evidence="3" id="KW-1185">Reference proteome</keyword>
<feature type="domain" description="HTH marR-type" evidence="1">
    <location>
        <begin position="9"/>
        <end position="139"/>
    </location>
</feature>
<dbReference type="RefSeq" id="WP_259539885.1">
    <property type="nucleotide sequence ID" value="NZ_JANLCJ010000005.1"/>
</dbReference>
<dbReference type="InterPro" id="IPR052526">
    <property type="entry name" value="HTH-type_Bedaq_tolerance"/>
</dbReference>
<dbReference type="Proteomes" id="UP001165586">
    <property type="component" value="Unassembled WGS sequence"/>
</dbReference>
<proteinExistence type="predicted"/>
<dbReference type="EMBL" id="JANLCJ010000005">
    <property type="protein sequence ID" value="MCS5734975.1"/>
    <property type="molecule type" value="Genomic_DNA"/>
</dbReference>
<evidence type="ECO:0000313" key="3">
    <source>
        <dbReference type="Proteomes" id="UP001165586"/>
    </source>
</evidence>
<dbReference type="InterPro" id="IPR000835">
    <property type="entry name" value="HTH_MarR-typ"/>
</dbReference>
<evidence type="ECO:0000313" key="2">
    <source>
        <dbReference type="EMBL" id="MCS5734975.1"/>
    </source>
</evidence>
<protein>
    <submittedName>
        <fullName evidence="2">MarR family transcriptional regulator</fullName>
    </submittedName>
</protein>
<sequence>MTNHSGPDRSEVAARLALAVGRLNRRIRATSDTLTPGQVSALSTIVRDGPIRPGDLARVERVAAPTITRLLADLETRKLVSRTSDPDDGRSFFVQSTEAGDEAILRARSERARRVLELFHELDDEQIDSLAAALDALDAAAGLSPAADVRA</sequence>
<organism evidence="2 3">
    <name type="scientific">Herbiconiux daphne</name>
    <dbReference type="NCBI Taxonomy" id="2970914"/>
    <lineage>
        <taxon>Bacteria</taxon>
        <taxon>Bacillati</taxon>
        <taxon>Actinomycetota</taxon>
        <taxon>Actinomycetes</taxon>
        <taxon>Micrococcales</taxon>
        <taxon>Microbacteriaceae</taxon>
        <taxon>Herbiconiux</taxon>
    </lineage>
</organism>
<dbReference type="PRINTS" id="PR00598">
    <property type="entry name" value="HTHMARR"/>
</dbReference>
<dbReference type="SUPFAM" id="SSF46785">
    <property type="entry name" value="Winged helix' DNA-binding domain"/>
    <property type="match status" value="1"/>
</dbReference>
<accession>A0ABT2H4X4</accession>
<comment type="caution">
    <text evidence="2">The sequence shown here is derived from an EMBL/GenBank/DDBJ whole genome shotgun (WGS) entry which is preliminary data.</text>
</comment>
<dbReference type="PANTHER" id="PTHR39515:SF2">
    <property type="entry name" value="HTH-TYPE TRANSCRIPTIONAL REGULATOR RV0880"/>
    <property type="match status" value="1"/>
</dbReference>
<gene>
    <name evidence="2" type="ORF">N1032_14615</name>
</gene>
<reference evidence="2" key="1">
    <citation type="submission" date="2022-08" db="EMBL/GenBank/DDBJ databases">
        <authorList>
            <person name="Deng Y."/>
            <person name="Han X.-F."/>
            <person name="Zhang Y.-Q."/>
        </authorList>
    </citation>
    <scope>NUCLEOTIDE SEQUENCE</scope>
    <source>
        <strain evidence="2">CPCC 203386</strain>
    </source>
</reference>
<evidence type="ECO:0000259" key="1">
    <source>
        <dbReference type="PROSITE" id="PS50995"/>
    </source>
</evidence>
<name>A0ABT2H4X4_9MICO</name>
<dbReference type="SMART" id="SM00347">
    <property type="entry name" value="HTH_MARR"/>
    <property type="match status" value="1"/>
</dbReference>
<dbReference type="InterPro" id="IPR036390">
    <property type="entry name" value="WH_DNA-bd_sf"/>
</dbReference>
<dbReference type="PROSITE" id="PS50995">
    <property type="entry name" value="HTH_MARR_2"/>
    <property type="match status" value="1"/>
</dbReference>